<dbReference type="InterPro" id="IPR054508">
    <property type="entry name" value="PIR1-like_C"/>
</dbReference>
<evidence type="ECO:0000313" key="11">
    <source>
        <dbReference type="Proteomes" id="UP000289323"/>
    </source>
</evidence>
<dbReference type="GO" id="GO:0005199">
    <property type="term" value="F:structural constituent of cell wall"/>
    <property type="evidence" value="ECO:0007669"/>
    <property type="project" value="InterPro"/>
</dbReference>
<keyword evidence="3" id="KW-0964">Secreted</keyword>
<keyword evidence="5" id="KW-0677">Repeat</keyword>
<comment type="subcellular location">
    <subcellularLocation>
        <location evidence="1">Secreted</location>
        <location evidence="1">Cell wall</location>
    </subcellularLocation>
</comment>
<dbReference type="PANTHER" id="PTHR47254">
    <property type="entry name" value="CELL WALL MANNOPROTEIN CIS3-RELATED"/>
    <property type="match status" value="1"/>
</dbReference>
<organism evidence="10 11">
    <name type="scientific">Thermothielavioides terrestris</name>
    <dbReference type="NCBI Taxonomy" id="2587410"/>
    <lineage>
        <taxon>Eukaryota</taxon>
        <taxon>Fungi</taxon>
        <taxon>Dikarya</taxon>
        <taxon>Ascomycota</taxon>
        <taxon>Pezizomycotina</taxon>
        <taxon>Sordariomycetes</taxon>
        <taxon>Sordariomycetidae</taxon>
        <taxon>Sordariales</taxon>
        <taxon>Chaetomiaceae</taxon>
        <taxon>Thermothielavioides</taxon>
    </lineage>
</organism>
<evidence type="ECO:0000256" key="2">
    <source>
        <dbReference type="ARBA" id="ARBA00022512"/>
    </source>
</evidence>
<dbReference type="InterPro" id="IPR000420">
    <property type="entry name" value="Yeast_PIR_rpt"/>
</dbReference>
<evidence type="ECO:0000256" key="3">
    <source>
        <dbReference type="ARBA" id="ARBA00022525"/>
    </source>
</evidence>
<protein>
    <submittedName>
        <fullName evidence="10">66951f62-1edb-46ab-bc85-613b992f04a6</fullName>
    </submittedName>
</protein>
<gene>
    <name evidence="10" type="ORF">TT172_LOCUS5795</name>
</gene>
<evidence type="ECO:0000256" key="5">
    <source>
        <dbReference type="ARBA" id="ARBA00022737"/>
    </source>
</evidence>
<dbReference type="EMBL" id="OUUZ01000010">
    <property type="protein sequence ID" value="SPQ23376.1"/>
    <property type="molecule type" value="Genomic_DNA"/>
</dbReference>
<evidence type="ECO:0000256" key="8">
    <source>
        <dbReference type="SAM" id="SignalP"/>
    </source>
</evidence>
<feature type="region of interest" description="Disordered" evidence="7">
    <location>
        <begin position="300"/>
        <end position="329"/>
    </location>
</feature>
<evidence type="ECO:0000256" key="1">
    <source>
        <dbReference type="ARBA" id="ARBA00004191"/>
    </source>
</evidence>
<proteinExistence type="inferred from homology"/>
<evidence type="ECO:0000256" key="6">
    <source>
        <dbReference type="ARBA" id="ARBA00038219"/>
    </source>
</evidence>
<keyword evidence="2" id="KW-0134">Cell wall</keyword>
<feature type="compositionally biased region" description="Polar residues" evidence="7">
    <location>
        <begin position="232"/>
        <end position="271"/>
    </location>
</feature>
<evidence type="ECO:0000313" key="10">
    <source>
        <dbReference type="EMBL" id="SPQ23376.1"/>
    </source>
</evidence>
<dbReference type="GO" id="GO:0009277">
    <property type="term" value="C:fungal-type cell wall"/>
    <property type="evidence" value="ECO:0007669"/>
    <property type="project" value="TreeGrafter"/>
</dbReference>
<dbReference type="PANTHER" id="PTHR47254:SF1">
    <property type="entry name" value="CELL WALL MANNOPROTEIN CIS3-RELATED"/>
    <property type="match status" value="1"/>
</dbReference>
<dbReference type="Pfam" id="PF22799">
    <property type="entry name" value="PIR1-like_C"/>
    <property type="match status" value="1"/>
</dbReference>
<dbReference type="Proteomes" id="UP000289323">
    <property type="component" value="Unassembled WGS sequence"/>
</dbReference>
<reference evidence="10 11" key="1">
    <citation type="submission" date="2018-04" db="EMBL/GenBank/DDBJ databases">
        <authorList>
            <person name="Huttner S."/>
            <person name="Dainat J."/>
        </authorList>
    </citation>
    <scope>NUCLEOTIDE SEQUENCE [LARGE SCALE GENOMIC DNA]</scope>
</reference>
<sequence length="350" mass="35674">MRIQVFALLAAAAAAIAQGVTDKIPPKGAAPDGCKASLDGKFEITVVELNKLNNKVKKDHAIQTRGDCGGDGTLVLKLADTVLTDNHGRTGYIASNFQFQFDNPPQAGALYTAGFSYCTNGSLALGSTTVFYRCLSGNFYNLYDRWWAAQCDPVEIIVMPCGGEAEQAGGNNPSQTVVGTQVITTTIVAPLSDGQPQVIVTTVPVPICQIGDGQIQAHTTPCSAAATASGPPVSQYSDGQVQVTPVTSVNGPPASQYSDGQVQVTPVSSVNGPPASEYSDGQVQVTPVSSASEPAAKTTVAQAATPSVPSGDVSVPTSAPGTNGAGGVRAPPGVVALVAALGLGGIVWFW</sequence>
<evidence type="ECO:0000259" key="9">
    <source>
        <dbReference type="Pfam" id="PF22799"/>
    </source>
</evidence>
<keyword evidence="4 8" id="KW-0732">Signal</keyword>
<comment type="similarity">
    <text evidence="6">Belongs to the PIR protein family.</text>
</comment>
<dbReference type="PROSITE" id="PS50256">
    <property type="entry name" value="PIR_REPEAT_2"/>
    <property type="match status" value="1"/>
</dbReference>
<dbReference type="GO" id="GO:0031505">
    <property type="term" value="P:fungal-type cell wall organization"/>
    <property type="evidence" value="ECO:0007669"/>
    <property type="project" value="UniProtKB-ARBA"/>
</dbReference>
<name>A0A3S4BLK7_9PEZI</name>
<feature type="region of interest" description="Disordered" evidence="7">
    <location>
        <begin position="223"/>
        <end position="282"/>
    </location>
</feature>
<dbReference type="AlphaFoldDB" id="A0A3S4BLK7"/>
<feature type="signal peptide" evidence="8">
    <location>
        <begin position="1"/>
        <end position="17"/>
    </location>
</feature>
<feature type="domain" description="Cell wall mannoprotein PIR1-like C-terminal" evidence="9">
    <location>
        <begin position="82"/>
        <end position="154"/>
    </location>
</feature>
<feature type="chain" id="PRO_5018654279" evidence="8">
    <location>
        <begin position="18"/>
        <end position="350"/>
    </location>
</feature>
<evidence type="ECO:0000256" key="4">
    <source>
        <dbReference type="ARBA" id="ARBA00022729"/>
    </source>
</evidence>
<evidence type="ECO:0000256" key="7">
    <source>
        <dbReference type="SAM" id="MobiDB-lite"/>
    </source>
</evidence>
<dbReference type="InterPro" id="IPR051153">
    <property type="entry name" value="Yeast_CWMannoprotein_PIR"/>
</dbReference>
<accession>A0A3S4BLK7</accession>